<proteinExistence type="predicted"/>
<feature type="transmembrane region" description="Helical" evidence="1">
    <location>
        <begin position="105"/>
        <end position="123"/>
    </location>
</feature>
<dbReference type="OrthoDB" id="6118490at2"/>
<dbReference type="PIRSF" id="PIRSF026509">
    <property type="entry name" value="UCP026509"/>
    <property type="match status" value="1"/>
</dbReference>
<dbReference type="Proteomes" id="UP000050378">
    <property type="component" value="Unassembled WGS sequence"/>
</dbReference>
<feature type="transmembrane region" description="Helical" evidence="1">
    <location>
        <begin position="65"/>
        <end position="84"/>
    </location>
</feature>
<sequence>MERIFQNSRFLVIIAILTTAISSLLVYIACVNIVFNVVKVTITALPDSAKGGKELIVELLKILDLLLIGITLQVITISLYRLFISPSTTKSSQFLAAFHIEDFHDLKITLVQVTSVILVILFLEHAVEFGGTIETLYLGISIAIVVAASTFAWRSMK</sequence>
<feature type="transmembrane region" description="Helical" evidence="1">
    <location>
        <begin position="12"/>
        <end position="35"/>
    </location>
</feature>
<dbReference type="EMBL" id="LJTC01000002">
    <property type="protein sequence ID" value="KPM85146.1"/>
    <property type="molecule type" value="Genomic_DNA"/>
</dbReference>
<dbReference type="STRING" id="570156.AOG27_05165"/>
<dbReference type="InterPro" id="IPR005134">
    <property type="entry name" value="UPF0114"/>
</dbReference>
<evidence type="ECO:0000313" key="2">
    <source>
        <dbReference type="EMBL" id="KPM85146.1"/>
    </source>
</evidence>
<accession>A0A0P7DUP3</accession>
<dbReference type="RefSeq" id="WP_054551913.1">
    <property type="nucleotide sequence ID" value="NZ_LJTC01000002.1"/>
</dbReference>
<dbReference type="PATRIC" id="fig|570156.3.peg.1025"/>
<name>A0A0P7DUP3_9GAMM</name>
<comment type="caution">
    <text evidence="2">The sequence shown here is derived from an EMBL/GenBank/DDBJ whole genome shotgun (WGS) entry which is preliminary data.</text>
</comment>
<evidence type="ECO:0000256" key="1">
    <source>
        <dbReference type="SAM" id="Phobius"/>
    </source>
</evidence>
<evidence type="ECO:0008006" key="4">
    <source>
        <dbReference type="Google" id="ProtNLM"/>
    </source>
</evidence>
<feature type="transmembrane region" description="Helical" evidence="1">
    <location>
        <begin position="135"/>
        <end position="153"/>
    </location>
</feature>
<protein>
    <recommendedName>
        <fullName evidence="4">Membrane protein YqhA</fullName>
    </recommendedName>
</protein>
<gene>
    <name evidence="2" type="ORF">AOG27_05165</name>
</gene>
<evidence type="ECO:0000313" key="3">
    <source>
        <dbReference type="Proteomes" id="UP000050378"/>
    </source>
</evidence>
<dbReference type="AlphaFoldDB" id="A0A0P7DUP3"/>
<organism evidence="2 3">
    <name type="scientific">Pseudoalteromonas lipolytica</name>
    <dbReference type="NCBI Taxonomy" id="570156"/>
    <lineage>
        <taxon>Bacteria</taxon>
        <taxon>Pseudomonadati</taxon>
        <taxon>Pseudomonadota</taxon>
        <taxon>Gammaproteobacteria</taxon>
        <taxon>Alteromonadales</taxon>
        <taxon>Pseudoalteromonadaceae</taxon>
        <taxon>Pseudoalteromonas</taxon>
    </lineage>
</organism>
<reference evidence="2 3" key="1">
    <citation type="submission" date="2015-09" db="EMBL/GenBank/DDBJ databases">
        <title>Draft Genome Sequence of Pseudoalteromonas lipolytica UCD-48B.</title>
        <authorList>
            <person name="Krusor M."/>
            <person name="Coil D.A."/>
            <person name="Lang J.M."/>
            <person name="Eisen J.A."/>
            <person name="Alexiev A."/>
        </authorList>
    </citation>
    <scope>NUCLEOTIDE SEQUENCE [LARGE SCALE GENOMIC DNA]</scope>
    <source>
        <strain evidence="2 3">UCD-48B</strain>
    </source>
</reference>
<dbReference type="Pfam" id="PF03350">
    <property type="entry name" value="UPF0114"/>
    <property type="match status" value="1"/>
</dbReference>
<keyword evidence="1" id="KW-0472">Membrane</keyword>
<keyword evidence="1" id="KW-0812">Transmembrane</keyword>
<keyword evidence="1" id="KW-1133">Transmembrane helix</keyword>